<accession>A0A2N5J9H4</accession>
<gene>
    <name evidence="2" type="ORF">Uis1B_1332</name>
</gene>
<keyword evidence="2" id="KW-0255">Endonuclease</keyword>
<comment type="caution">
    <text evidence="2">The sequence shown here is derived from an EMBL/GenBank/DDBJ whole genome shotgun (WGS) entry which is preliminary data.</text>
</comment>
<dbReference type="Proteomes" id="UP000235050">
    <property type="component" value="Unassembled WGS sequence"/>
</dbReference>
<dbReference type="Pfam" id="PF19778">
    <property type="entry name" value="RE_endonuc"/>
    <property type="match status" value="1"/>
</dbReference>
<dbReference type="GO" id="GO:0015668">
    <property type="term" value="F:type III site-specific deoxyribonuclease activity"/>
    <property type="evidence" value="ECO:0007669"/>
    <property type="project" value="InterPro"/>
</dbReference>
<keyword evidence="2" id="KW-0378">Hydrolase</keyword>
<dbReference type="InterPro" id="IPR045572">
    <property type="entry name" value="RE_endonuc_C"/>
</dbReference>
<evidence type="ECO:0000313" key="3">
    <source>
        <dbReference type="Proteomes" id="UP000235050"/>
    </source>
</evidence>
<protein>
    <submittedName>
        <fullName evidence="2">Restriction endonuclease</fullName>
    </submittedName>
</protein>
<dbReference type="AlphaFoldDB" id="A0A2N5J9H4"/>
<evidence type="ECO:0000259" key="1">
    <source>
        <dbReference type="Pfam" id="PF19778"/>
    </source>
</evidence>
<proteinExistence type="predicted"/>
<reference evidence="2 3" key="1">
    <citation type="submission" date="2017-07" db="EMBL/GenBank/DDBJ databases">
        <title>Bifidobacterium novel species.</title>
        <authorList>
            <person name="Lugli G.A."/>
            <person name="Milani C."/>
            <person name="Duranti S."/>
            <person name="Mangifesta M."/>
        </authorList>
    </citation>
    <scope>NUCLEOTIDE SEQUENCE [LARGE SCALE GENOMIC DNA]</scope>
    <source>
        <strain evidence="3">Uis1B</strain>
    </source>
</reference>
<dbReference type="OrthoDB" id="9776021at2"/>
<keyword evidence="3" id="KW-1185">Reference proteome</keyword>
<sequence>MLMKRDLIDADDRLTDRYREQRLTEEDVANLPEPLRPKADAIRYVLDNVLEGVTAILVDNALKTRITANPLNDNWDRKEFQALWKRINHKYAYTVSFDDDELVNKAVKAINDDLVVAKLSYTVTRGMQKQDASREEIAAGEHFGGKRARRVDMNIDATDGVTYDLLGEIARRAAITRRCTAAILKHIRREKFLMFRDNPEQFIAKVSRIIVSQKATMIVDHICYDRIEGEYDSGIFTMTGAGRDESEAYRAAKCVQDWVFPDGFAQNSVERRFAEDLDAADEVAVYAKLPRGFRIPTPVGDYAPDWAVAFREGSGVRHLFFVAETKGSMETLDLRGVEGSKIACARKLFNEFRLAGDVRYDKVDSYGRLLEQVRSLR</sequence>
<name>A0A2N5J9H4_9BIFI</name>
<feature type="domain" description="Type III restriction enzyme C-terminal endonuclease" evidence="1">
    <location>
        <begin position="265"/>
        <end position="364"/>
    </location>
</feature>
<evidence type="ECO:0000313" key="2">
    <source>
        <dbReference type="EMBL" id="PLS30858.1"/>
    </source>
</evidence>
<keyword evidence="2" id="KW-0540">Nuclease</keyword>
<dbReference type="EMBL" id="NMWU01000023">
    <property type="protein sequence ID" value="PLS30858.1"/>
    <property type="molecule type" value="Genomic_DNA"/>
</dbReference>
<organism evidence="2 3">
    <name type="scientific">Bifidobacterium margollesii</name>
    <dbReference type="NCBI Taxonomy" id="2020964"/>
    <lineage>
        <taxon>Bacteria</taxon>
        <taxon>Bacillati</taxon>
        <taxon>Actinomycetota</taxon>
        <taxon>Actinomycetes</taxon>
        <taxon>Bifidobacteriales</taxon>
        <taxon>Bifidobacteriaceae</taxon>
        <taxon>Bifidobacterium</taxon>
    </lineage>
</organism>